<sequence>MNAPAWRVWLVGALMVLWGVLALRFVQRNELVMAGLCALLMIVNGVTLWRLTQHGK</sequence>
<name>A0ABQ2F1G5_9DEIO</name>
<organism evidence="2 3">
    <name type="scientific">Deinococcus malanensis</name>
    <dbReference type="NCBI Taxonomy" id="1706855"/>
    <lineage>
        <taxon>Bacteria</taxon>
        <taxon>Thermotogati</taxon>
        <taxon>Deinococcota</taxon>
        <taxon>Deinococci</taxon>
        <taxon>Deinococcales</taxon>
        <taxon>Deinococcaceae</taxon>
        <taxon>Deinococcus</taxon>
    </lineage>
</organism>
<keyword evidence="1" id="KW-0472">Membrane</keyword>
<keyword evidence="1" id="KW-1133">Transmembrane helix</keyword>
<keyword evidence="1" id="KW-0812">Transmembrane</keyword>
<gene>
    <name evidence="2" type="ORF">GCM10008955_35470</name>
</gene>
<keyword evidence="3" id="KW-1185">Reference proteome</keyword>
<protein>
    <submittedName>
        <fullName evidence="2">Uncharacterized protein</fullName>
    </submittedName>
</protein>
<feature type="transmembrane region" description="Helical" evidence="1">
    <location>
        <begin position="32"/>
        <end position="51"/>
    </location>
</feature>
<comment type="caution">
    <text evidence="2">The sequence shown here is derived from an EMBL/GenBank/DDBJ whole genome shotgun (WGS) entry which is preliminary data.</text>
</comment>
<accession>A0ABQ2F1G5</accession>
<dbReference type="EMBL" id="BMPP01000018">
    <property type="protein sequence ID" value="GGK38538.1"/>
    <property type="molecule type" value="Genomic_DNA"/>
</dbReference>
<reference evidence="3" key="1">
    <citation type="journal article" date="2019" name="Int. J. Syst. Evol. Microbiol.">
        <title>The Global Catalogue of Microorganisms (GCM) 10K type strain sequencing project: providing services to taxonomists for standard genome sequencing and annotation.</title>
        <authorList>
            <consortium name="The Broad Institute Genomics Platform"/>
            <consortium name="The Broad Institute Genome Sequencing Center for Infectious Disease"/>
            <person name="Wu L."/>
            <person name="Ma J."/>
        </authorList>
    </citation>
    <scope>NUCLEOTIDE SEQUENCE [LARGE SCALE GENOMIC DNA]</scope>
    <source>
        <strain evidence="3">JCM 30331</strain>
    </source>
</reference>
<evidence type="ECO:0000313" key="2">
    <source>
        <dbReference type="EMBL" id="GGK38538.1"/>
    </source>
</evidence>
<dbReference type="RefSeq" id="WP_189011159.1">
    <property type="nucleotide sequence ID" value="NZ_BMPP01000018.1"/>
</dbReference>
<evidence type="ECO:0000256" key="1">
    <source>
        <dbReference type="SAM" id="Phobius"/>
    </source>
</evidence>
<dbReference type="Proteomes" id="UP000647587">
    <property type="component" value="Unassembled WGS sequence"/>
</dbReference>
<evidence type="ECO:0000313" key="3">
    <source>
        <dbReference type="Proteomes" id="UP000647587"/>
    </source>
</evidence>
<proteinExistence type="predicted"/>